<evidence type="ECO:0000313" key="5">
    <source>
        <dbReference type="Proteomes" id="UP000786693"/>
    </source>
</evidence>
<evidence type="ECO:0000256" key="2">
    <source>
        <dbReference type="ARBA" id="ARBA00023315"/>
    </source>
</evidence>
<evidence type="ECO:0000313" key="4">
    <source>
        <dbReference type="EMBL" id="GIT96432.1"/>
    </source>
</evidence>
<protein>
    <submittedName>
        <fullName evidence="4">N-acetyltransferase</fullName>
    </submittedName>
</protein>
<dbReference type="Gene3D" id="3.40.630.30">
    <property type="match status" value="1"/>
</dbReference>
<proteinExistence type="predicted"/>
<keyword evidence="5" id="KW-1185">Reference proteome</keyword>
<dbReference type="Proteomes" id="UP000786693">
    <property type="component" value="Unassembled WGS sequence"/>
</dbReference>
<dbReference type="PANTHER" id="PTHR43420">
    <property type="entry name" value="ACETYLTRANSFERASE"/>
    <property type="match status" value="1"/>
</dbReference>
<gene>
    <name evidence="4" type="primary">yobR</name>
    <name evidence="4" type="ORF">JANAI62_30550</name>
</gene>
<dbReference type="PROSITE" id="PS51186">
    <property type="entry name" value="GNAT"/>
    <property type="match status" value="1"/>
</dbReference>
<keyword evidence="2" id="KW-0012">Acyltransferase</keyword>
<feature type="domain" description="N-acetyltransferase" evidence="3">
    <location>
        <begin position="109"/>
        <end position="239"/>
    </location>
</feature>
<reference evidence="4 5" key="1">
    <citation type="submission" date="2021-05" db="EMBL/GenBank/DDBJ databases">
        <title>Bacteria Genome sequencing.</title>
        <authorList>
            <person name="Takabe Y."/>
            <person name="Nakajima Y."/>
            <person name="Suzuki S."/>
            <person name="Shiozaki T."/>
        </authorList>
    </citation>
    <scope>NUCLEOTIDE SEQUENCE [LARGE SCALE GENOMIC DNA]</scope>
    <source>
        <strain evidence="4 5">AI_62</strain>
    </source>
</reference>
<sequence length="239" mass="25164">MTNAPDAKQIMAAIRGSWPPSALTQLGPFDLPAETQGTRRATSARLRAEATVAAADIQAVEQARPGTIFGTIDGVEDAAAEVLANQGYRAGGISDLMAGPVAPLLGDLPRVSGFAHWPPLEICGTLWDAHGNDATRRAPMYRAAAPRTVILMRAEDRAAGALYVGVQDRLAVLHLVVTLPRMRGKGVGLLALRHAANWAAANGADQLVLPVEADNTAALALYAKGGLVRRGGYRYWSKA</sequence>
<dbReference type="RefSeq" id="WP_220749931.1">
    <property type="nucleotide sequence ID" value="NZ_BPFH01000006.1"/>
</dbReference>
<name>A0ABQ4NQS2_9RHOB</name>
<dbReference type="InterPro" id="IPR016181">
    <property type="entry name" value="Acyl_CoA_acyltransferase"/>
</dbReference>
<evidence type="ECO:0000259" key="3">
    <source>
        <dbReference type="PROSITE" id="PS51186"/>
    </source>
</evidence>
<dbReference type="InterPro" id="IPR000182">
    <property type="entry name" value="GNAT_dom"/>
</dbReference>
<comment type="caution">
    <text evidence="4">The sequence shown here is derived from an EMBL/GenBank/DDBJ whole genome shotgun (WGS) entry which is preliminary data.</text>
</comment>
<dbReference type="PANTHER" id="PTHR43420:SF47">
    <property type="entry name" value="N-ACETYLTRANSFERASE DOMAIN-CONTAINING PROTEIN"/>
    <property type="match status" value="1"/>
</dbReference>
<organism evidence="4 5">
    <name type="scientific">Jannaschia pagri</name>
    <dbReference type="NCBI Taxonomy" id="2829797"/>
    <lineage>
        <taxon>Bacteria</taxon>
        <taxon>Pseudomonadati</taxon>
        <taxon>Pseudomonadota</taxon>
        <taxon>Alphaproteobacteria</taxon>
        <taxon>Rhodobacterales</taxon>
        <taxon>Roseobacteraceae</taxon>
        <taxon>Jannaschia</taxon>
    </lineage>
</organism>
<accession>A0ABQ4NQS2</accession>
<evidence type="ECO:0000256" key="1">
    <source>
        <dbReference type="ARBA" id="ARBA00022679"/>
    </source>
</evidence>
<dbReference type="SUPFAM" id="SSF55729">
    <property type="entry name" value="Acyl-CoA N-acyltransferases (Nat)"/>
    <property type="match status" value="1"/>
</dbReference>
<dbReference type="Pfam" id="PF00583">
    <property type="entry name" value="Acetyltransf_1"/>
    <property type="match status" value="1"/>
</dbReference>
<dbReference type="InterPro" id="IPR050680">
    <property type="entry name" value="YpeA/RimI_acetyltransf"/>
</dbReference>
<keyword evidence="1" id="KW-0808">Transferase</keyword>
<dbReference type="EMBL" id="BPFH01000006">
    <property type="protein sequence ID" value="GIT96432.1"/>
    <property type="molecule type" value="Genomic_DNA"/>
</dbReference>